<evidence type="ECO:0000313" key="4">
    <source>
        <dbReference type="EMBL" id="GJN14849.1"/>
    </source>
</evidence>
<dbReference type="PANTHER" id="PTHR48047:SF19">
    <property type="entry name" value="GLYCOSYLTRANSFERASE"/>
    <property type="match status" value="1"/>
</dbReference>
<reference evidence="4" key="1">
    <citation type="journal article" date="2018" name="DNA Res.">
        <title>Multiple hybrid de novo genome assembly of finger millet, an orphan allotetraploid crop.</title>
        <authorList>
            <person name="Hatakeyama M."/>
            <person name="Aluri S."/>
            <person name="Balachadran M.T."/>
            <person name="Sivarajan S.R."/>
            <person name="Patrignani A."/>
            <person name="Gruter S."/>
            <person name="Poveda L."/>
            <person name="Shimizu-Inatsugi R."/>
            <person name="Baeten J."/>
            <person name="Francoijs K.J."/>
            <person name="Nataraja K.N."/>
            <person name="Reddy Y.A.N."/>
            <person name="Phadnis S."/>
            <person name="Ravikumar R.L."/>
            <person name="Schlapbach R."/>
            <person name="Sreeman S.M."/>
            <person name="Shimizu K.K."/>
        </authorList>
    </citation>
    <scope>NUCLEOTIDE SEQUENCE</scope>
</reference>
<evidence type="ECO:0000256" key="3">
    <source>
        <dbReference type="RuleBase" id="RU003718"/>
    </source>
</evidence>
<protein>
    <recommendedName>
        <fullName evidence="6">UDP-glycosyltransferases domain-containing protein</fullName>
    </recommendedName>
</protein>
<dbReference type="GO" id="GO:0035251">
    <property type="term" value="F:UDP-glucosyltransferase activity"/>
    <property type="evidence" value="ECO:0007669"/>
    <property type="project" value="TreeGrafter"/>
</dbReference>
<keyword evidence="2 3" id="KW-0808">Transferase</keyword>
<dbReference type="AlphaFoldDB" id="A0AAV5DUV9"/>
<accession>A0AAV5DUV9</accession>
<evidence type="ECO:0000256" key="2">
    <source>
        <dbReference type="ARBA" id="ARBA00022679"/>
    </source>
</evidence>
<keyword evidence="3" id="KW-0328">Glycosyltransferase</keyword>
<dbReference type="PANTHER" id="PTHR48047">
    <property type="entry name" value="GLYCOSYLTRANSFERASE"/>
    <property type="match status" value="1"/>
</dbReference>
<evidence type="ECO:0000313" key="5">
    <source>
        <dbReference type="Proteomes" id="UP001054889"/>
    </source>
</evidence>
<gene>
    <name evidence="4" type="primary">gb01715</name>
    <name evidence="4" type="ORF">PR202_gb01715</name>
</gene>
<dbReference type="InterPro" id="IPR035595">
    <property type="entry name" value="UDP_glycos_trans_CS"/>
</dbReference>
<name>A0AAV5DUV9_ELECO</name>
<comment type="similarity">
    <text evidence="1 3">Belongs to the UDP-glycosyltransferase family.</text>
</comment>
<proteinExistence type="inferred from homology"/>
<dbReference type="SUPFAM" id="SSF53756">
    <property type="entry name" value="UDP-Glycosyltransferase/glycogen phosphorylase"/>
    <property type="match status" value="1"/>
</dbReference>
<sequence>MDVRLVGPDFVHAVMVCPEFLLPEADDAAGARKLIKEHLPDAIIIDRHFFWNVDVAVTEVPEYLRRRASKTLDDGTTWGRISSARKRSLGLAVNTSFDLEHKYCETYVGTWAPPEGWKERIGERDMVVTGWAPQAAVLNHPSVGVFVTHCGWNSVLDTVSAGVPVLTWPMVCEQFITERFITEVLGRDREASLAPEGAGVLRSTRYQEHGLIPAVAVAQGVAEFMEPGGEGDAARCRIKELSAKAHAAMADGGSSHYDLRRLIHDLMEAKT</sequence>
<dbReference type="Proteomes" id="UP001054889">
    <property type="component" value="Unassembled WGS sequence"/>
</dbReference>
<organism evidence="4 5">
    <name type="scientific">Eleusine coracana subsp. coracana</name>
    <dbReference type="NCBI Taxonomy" id="191504"/>
    <lineage>
        <taxon>Eukaryota</taxon>
        <taxon>Viridiplantae</taxon>
        <taxon>Streptophyta</taxon>
        <taxon>Embryophyta</taxon>
        <taxon>Tracheophyta</taxon>
        <taxon>Spermatophyta</taxon>
        <taxon>Magnoliopsida</taxon>
        <taxon>Liliopsida</taxon>
        <taxon>Poales</taxon>
        <taxon>Poaceae</taxon>
        <taxon>PACMAD clade</taxon>
        <taxon>Chloridoideae</taxon>
        <taxon>Cynodonteae</taxon>
        <taxon>Eleusininae</taxon>
        <taxon>Eleusine</taxon>
    </lineage>
</organism>
<dbReference type="Pfam" id="PF00201">
    <property type="entry name" value="UDPGT"/>
    <property type="match status" value="1"/>
</dbReference>
<reference evidence="4" key="2">
    <citation type="submission" date="2021-12" db="EMBL/GenBank/DDBJ databases">
        <title>Resequencing data analysis of finger millet.</title>
        <authorList>
            <person name="Hatakeyama M."/>
            <person name="Aluri S."/>
            <person name="Balachadran M.T."/>
            <person name="Sivarajan S.R."/>
            <person name="Poveda L."/>
            <person name="Shimizu-Inatsugi R."/>
            <person name="Schlapbach R."/>
            <person name="Sreeman S.M."/>
            <person name="Shimizu K.K."/>
        </authorList>
    </citation>
    <scope>NUCLEOTIDE SEQUENCE</scope>
</reference>
<dbReference type="EMBL" id="BQKI01000071">
    <property type="protein sequence ID" value="GJN14849.1"/>
    <property type="molecule type" value="Genomic_DNA"/>
</dbReference>
<dbReference type="Gene3D" id="3.40.50.2000">
    <property type="entry name" value="Glycogen Phosphorylase B"/>
    <property type="match status" value="1"/>
</dbReference>
<evidence type="ECO:0000256" key="1">
    <source>
        <dbReference type="ARBA" id="ARBA00009995"/>
    </source>
</evidence>
<dbReference type="InterPro" id="IPR002213">
    <property type="entry name" value="UDP_glucos_trans"/>
</dbReference>
<dbReference type="PROSITE" id="PS00375">
    <property type="entry name" value="UDPGT"/>
    <property type="match status" value="1"/>
</dbReference>
<keyword evidence="5" id="KW-1185">Reference proteome</keyword>
<evidence type="ECO:0008006" key="6">
    <source>
        <dbReference type="Google" id="ProtNLM"/>
    </source>
</evidence>
<comment type="caution">
    <text evidence="4">The sequence shown here is derived from an EMBL/GenBank/DDBJ whole genome shotgun (WGS) entry which is preliminary data.</text>
</comment>